<evidence type="ECO:0000313" key="2">
    <source>
        <dbReference type="EMBL" id="CAF4917581.1"/>
    </source>
</evidence>
<feature type="non-terminal residue" evidence="2">
    <location>
        <position position="1"/>
    </location>
</feature>
<reference evidence="2" key="1">
    <citation type="submission" date="2021-02" db="EMBL/GenBank/DDBJ databases">
        <authorList>
            <person name="Nowell W R."/>
        </authorList>
    </citation>
    <scope>NUCLEOTIDE SEQUENCE</scope>
</reference>
<name>A0A8S3CII1_9BILA</name>
<dbReference type="EMBL" id="CAJOBH010173249">
    <property type="protein sequence ID" value="CAF4917581.1"/>
    <property type="molecule type" value="Genomic_DNA"/>
</dbReference>
<proteinExistence type="predicted"/>
<evidence type="ECO:0000256" key="1">
    <source>
        <dbReference type="SAM" id="MobiDB-lite"/>
    </source>
</evidence>
<evidence type="ECO:0000313" key="3">
    <source>
        <dbReference type="EMBL" id="CAF5126378.1"/>
    </source>
</evidence>
<gene>
    <name evidence="2" type="ORF">BYL167_LOCUS52829</name>
    <name evidence="3" type="ORF">GIL414_LOCUS63818</name>
</gene>
<feature type="region of interest" description="Disordered" evidence="1">
    <location>
        <begin position="1"/>
        <end position="52"/>
    </location>
</feature>
<comment type="caution">
    <text evidence="2">The sequence shown here is derived from an EMBL/GenBank/DDBJ whole genome shotgun (WGS) entry which is preliminary data.</text>
</comment>
<dbReference type="Proteomes" id="UP000681967">
    <property type="component" value="Unassembled WGS sequence"/>
</dbReference>
<organism evidence="2 4">
    <name type="scientific">Rotaria magnacalcarata</name>
    <dbReference type="NCBI Taxonomy" id="392030"/>
    <lineage>
        <taxon>Eukaryota</taxon>
        <taxon>Metazoa</taxon>
        <taxon>Spiralia</taxon>
        <taxon>Gnathifera</taxon>
        <taxon>Rotifera</taxon>
        <taxon>Eurotatoria</taxon>
        <taxon>Bdelloidea</taxon>
        <taxon>Philodinida</taxon>
        <taxon>Philodinidae</taxon>
        <taxon>Rotaria</taxon>
    </lineage>
</organism>
<protein>
    <submittedName>
        <fullName evidence="2">Uncharacterized protein</fullName>
    </submittedName>
</protein>
<evidence type="ECO:0000313" key="4">
    <source>
        <dbReference type="Proteomes" id="UP000681967"/>
    </source>
</evidence>
<dbReference type="AlphaFoldDB" id="A0A8S3CII1"/>
<feature type="compositionally biased region" description="Low complexity" evidence="1">
    <location>
        <begin position="1"/>
        <end position="15"/>
    </location>
</feature>
<dbReference type="EMBL" id="CAJOBJ010268234">
    <property type="protein sequence ID" value="CAF5126378.1"/>
    <property type="molecule type" value="Genomic_DNA"/>
</dbReference>
<dbReference type="Proteomes" id="UP000681720">
    <property type="component" value="Unassembled WGS sequence"/>
</dbReference>
<accession>A0A8S3CII1</accession>
<sequence>QQLQQQLQQRPSRIQPQPPQPPPAVRNQIHYPTLPAMSTDAVRFNNGYMSDE</sequence>